<dbReference type="InterPro" id="IPR045058">
    <property type="entry name" value="GIMA/IAN/Toc"/>
</dbReference>
<proteinExistence type="predicted"/>
<dbReference type="AlphaFoldDB" id="A0A0D0C103"/>
<dbReference type="Proteomes" id="UP000053593">
    <property type="component" value="Unassembled WGS sequence"/>
</dbReference>
<feature type="region of interest" description="Disordered" evidence="1">
    <location>
        <begin position="283"/>
        <end position="311"/>
    </location>
</feature>
<gene>
    <name evidence="3" type="ORF">GYMLUDRAFT_234181</name>
</gene>
<evidence type="ECO:0000259" key="2">
    <source>
        <dbReference type="Pfam" id="PF01926"/>
    </source>
</evidence>
<evidence type="ECO:0000313" key="3">
    <source>
        <dbReference type="EMBL" id="KIK51367.1"/>
    </source>
</evidence>
<keyword evidence="4" id="KW-1185">Reference proteome</keyword>
<dbReference type="CDD" id="cd00882">
    <property type="entry name" value="Ras_like_GTPase"/>
    <property type="match status" value="1"/>
</dbReference>
<dbReference type="InterPro" id="IPR006073">
    <property type="entry name" value="GTP-bd"/>
</dbReference>
<sequence>MAIPATPVEFPDFLKKVFNDIKLKNAALVAVMGATGSGKSTFINKACGRDEMTVGDSLVSCTADIKLSSIFKLNGRDVCLIDTPGFDDTNRKDVDVLGDIAGHIACAYKNNIKLAGVLYLHRISDNRITGVTKRNIKMFHNLCGYDAMKNIAVITTRWDLVTETEGASREREIRTNPSFFKDAITNGAGLIRHLTNTTHSAQEILSDLIVKSEPVALKIQKELVDENKNLHDTAAGAELNRELREQIQKYKDEIEQIKTEMKERQQKGDNQIADLREEINDIKRQKTQAERAREEMRVDYQELRRKQDTGK</sequence>
<accession>A0A0D0C103</accession>
<dbReference type="InterPro" id="IPR027417">
    <property type="entry name" value="P-loop_NTPase"/>
</dbReference>
<dbReference type="PANTHER" id="PTHR10903:SF184">
    <property type="entry name" value="GTP-BINDING PROTEIN A"/>
    <property type="match status" value="1"/>
</dbReference>
<dbReference type="OrthoDB" id="8954335at2759"/>
<protein>
    <recommendedName>
        <fullName evidence="2">G domain-containing protein</fullName>
    </recommendedName>
</protein>
<reference evidence="3 4" key="1">
    <citation type="submission" date="2014-04" db="EMBL/GenBank/DDBJ databases">
        <title>Evolutionary Origins and Diversification of the Mycorrhizal Mutualists.</title>
        <authorList>
            <consortium name="DOE Joint Genome Institute"/>
            <consortium name="Mycorrhizal Genomics Consortium"/>
            <person name="Kohler A."/>
            <person name="Kuo A."/>
            <person name="Nagy L.G."/>
            <person name="Floudas D."/>
            <person name="Copeland A."/>
            <person name="Barry K.W."/>
            <person name="Cichocki N."/>
            <person name="Veneault-Fourrey C."/>
            <person name="LaButti K."/>
            <person name="Lindquist E.A."/>
            <person name="Lipzen A."/>
            <person name="Lundell T."/>
            <person name="Morin E."/>
            <person name="Murat C."/>
            <person name="Riley R."/>
            <person name="Ohm R."/>
            <person name="Sun H."/>
            <person name="Tunlid A."/>
            <person name="Henrissat B."/>
            <person name="Grigoriev I.V."/>
            <person name="Hibbett D.S."/>
            <person name="Martin F."/>
        </authorList>
    </citation>
    <scope>NUCLEOTIDE SEQUENCE [LARGE SCALE GENOMIC DNA]</scope>
    <source>
        <strain evidence="3 4">FD-317 M1</strain>
    </source>
</reference>
<evidence type="ECO:0000313" key="4">
    <source>
        <dbReference type="Proteomes" id="UP000053593"/>
    </source>
</evidence>
<dbReference type="EMBL" id="KN834865">
    <property type="protein sequence ID" value="KIK51367.1"/>
    <property type="molecule type" value="Genomic_DNA"/>
</dbReference>
<feature type="domain" description="G" evidence="2">
    <location>
        <begin position="29"/>
        <end position="94"/>
    </location>
</feature>
<dbReference type="GO" id="GO:0005525">
    <property type="term" value="F:GTP binding"/>
    <property type="evidence" value="ECO:0007669"/>
    <property type="project" value="InterPro"/>
</dbReference>
<dbReference type="Gene3D" id="3.40.50.300">
    <property type="entry name" value="P-loop containing nucleotide triphosphate hydrolases"/>
    <property type="match status" value="1"/>
</dbReference>
<dbReference type="SUPFAM" id="SSF52540">
    <property type="entry name" value="P-loop containing nucleoside triphosphate hydrolases"/>
    <property type="match status" value="1"/>
</dbReference>
<dbReference type="HOGENOM" id="CLU_018003_2_0_1"/>
<name>A0A0D0C103_9AGAR</name>
<evidence type="ECO:0000256" key="1">
    <source>
        <dbReference type="SAM" id="MobiDB-lite"/>
    </source>
</evidence>
<dbReference type="Pfam" id="PF01926">
    <property type="entry name" value="MMR_HSR1"/>
    <property type="match status" value="1"/>
</dbReference>
<organism evidence="3 4">
    <name type="scientific">Collybiopsis luxurians FD-317 M1</name>
    <dbReference type="NCBI Taxonomy" id="944289"/>
    <lineage>
        <taxon>Eukaryota</taxon>
        <taxon>Fungi</taxon>
        <taxon>Dikarya</taxon>
        <taxon>Basidiomycota</taxon>
        <taxon>Agaricomycotina</taxon>
        <taxon>Agaricomycetes</taxon>
        <taxon>Agaricomycetidae</taxon>
        <taxon>Agaricales</taxon>
        <taxon>Marasmiineae</taxon>
        <taxon>Omphalotaceae</taxon>
        <taxon>Collybiopsis</taxon>
        <taxon>Collybiopsis luxurians</taxon>
    </lineage>
</organism>
<dbReference type="PANTHER" id="PTHR10903">
    <property type="entry name" value="GTPASE, IMAP FAMILY MEMBER-RELATED"/>
    <property type="match status" value="1"/>
</dbReference>